<sequence length="185" mass="20248">MTDTPDHRIATGTPRGLYGIMEADEPSMSRSPPSHHHLASPLRRRLISIASVVSTEANSSFEDSEELQKLLDSIMAADLSGGSYDTSGSRDMALLSPFGSPEEYRDTHSEERGTEDVQGKDTPRQTGQMPPPPKFLLNDRPISPPDSSCMSDATHSNRASVEENDGDPWRYTSFSVLDGHDAQQC</sequence>
<dbReference type="Proteomes" id="UP000019377">
    <property type="component" value="Unassembled WGS sequence"/>
</dbReference>
<reference evidence="3" key="1">
    <citation type="journal article" date="2013" name="Genome Announc.">
        <title>Draft genome sequence of Pseudozyma brasiliensis sp. nov. strain GHG001, a high producer of endo-1,4-xylanase isolated from an insect pest of sugarcane.</title>
        <authorList>
            <person name="Oliveira J.V.D.C."/>
            <person name="dos Santos R.A.C."/>
            <person name="Borges T.A."/>
            <person name="Riano-Pachon D.M."/>
            <person name="Goldman G.H."/>
        </authorList>
    </citation>
    <scope>NUCLEOTIDE SEQUENCE [LARGE SCALE GENOMIC DNA]</scope>
    <source>
        <strain evidence="3">GHG001</strain>
    </source>
</reference>
<dbReference type="AlphaFoldDB" id="V5GH85"/>
<keyword evidence="3" id="KW-1185">Reference proteome</keyword>
<proteinExistence type="predicted"/>
<feature type="region of interest" description="Disordered" evidence="1">
    <location>
        <begin position="79"/>
        <end position="185"/>
    </location>
</feature>
<organism evidence="2 3">
    <name type="scientific">Kalmanozyma brasiliensis (strain GHG001)</name>
    <name type="common">Yeast</name>
    <name type="synonym">Pseudozyma brasiliensis</name>
    <dbReference type="NCBI Taxonomy" id="1365824"/>
    <lineage>
        <taxon>Eukaryota</taxon>
        <taxon>Fungi</taxon>
        <taxon>Dikarya</taxon>
        <taxon>Basidiomycota</taxon>
        <taxon>Ustilaginomycotina</taxon>
        <taxon>Ustilaginomycetes</taxon>
        <taxon>Ustilaginales</taxon>
        <taxon>Ustilaginaceae</taxon>
        <taxon>Kalmanozyma</taxon>
    </lineage>
</organism>
<dbReference type="eggNOG" id="ENOG502RBI9">
    <property type="taxonomic scope" value="Eukaryota"/>
</dbReference>
<evidence type="ECO:0000313" key="2">
    <source>
        <dbReference type="EMBL" id="EST05372.1"/>
    </source>
</evidence>
<evidence type="ECO:0000313" key="3">
    <source>
        <dbReference type="Proteomes" id="UP000019377"/>
    </source>
</evidence>
<gene>
    <name evidence="2" type="ORF">PSEUBRA_SCAF6g00955</name>
</gene>
<accession>V5GH85</accession>
<dbReference type="HOGENOM" id="CLU_1461931_0_0_1"/>
<evidence type="ECO:0000256" key="1">
    <source>
        <dbReference type="SAM" id="MobiDB-lite"/>
    </source>
</evidence>
<feature type="compositionally biased region" description="Basic and acidic residues" evidence="1">
    <location>
        <begin position="102"/>
        <end position="123"/>
    </location>
</feature>
<dbReference type="GeneID" id="27421786"/>
<feature type="compositionally biased region" description="Polar residues" evidence="1">
    <location>
        <begin position="145"/>
        <end position="159"/>
    </location>
</feature>
<dbReference type="EMBL" id="KI545892">
    <property type="protein sequence ID" value="EST05372.1"/>
    <property type="molecule type" value="Genomic_DNA"/>
</dbReference>
<protein>
    <submittedName>
        <fullName evidence="2">Uncharacterized protein</fullName>
    </submittedName>
</protein>
<dbReference type="OrthoDB" id="2547881at2759"/>
<name>V5GH85_KALBG</name>